<proteinExistence type="predicted"/>
<accession>A0A7W4UWQ2</accession>
<comment type="caution">
    <text evidence="2">The sequence shown here is derived from an EMBL/GenBank/DDBJ whole genome shotgun (WGS) entry which is preliminary data.</text>
</comment>
<protein>
    <submittedName>
        <fullName evidence="2">Uncharacterized protein</fullName>
    </submittedName>
</protein>
<keyword evidence="1" id="KW-0812">Transmembrane</keyword>
<gene>
    <name evidence="2" type="ORF">FHX33_002260</name>
</gene>
<sequence>MTSRRPLWIAVIAVGTALVLGLGATTLALYFTARDAARPEALVSRYLTHVQHGEIEAAMKLEGRKPDATQVLLTDAAYAKVSQQLSSFRIERVRSVGENQLRVDVQTVAGGKTGAASFTVAHGDDGPVGWLGVHAWKLKPVSLSTVTVAVGTHDAVDATIGGATLHWDGKVRRLLAFPGRYSLTVPGGNAWYSVTGADAALTGFGQSADLRASSTLTPAGVEAATAATNAWVNTCLAGGAQPQGCSFGLDSGKPDDETWTNVRWELTAPPAVAFGAWDFDCTQGTVLTAGCWPVTTTTSGSADFHADYRVAANGETGEIYSTTPGEVEVQGSILTIGPAGATFQSISWG</sequence>
<evidence type="ECO:0000256" key="1">
    <source>
        <dbReference type="SAM" id="Phobius"/>
    </source>
</evidence>
<dbReference type="EMBL" id="JACHVP010000002">
    <property type="protein sequence ID" value="MBB2967497.1"/>
    <property type="molecule type" value="Genomic_DNA"/>
</dbReference>
<evidence type="ECO:0000313" key="3">
    <source>
        <dbReference type="Proteomes" id="UP000538196"/>
    </source>
</evidence>
<keyword evidence="1" id="KW-0472">Membrane</keyword>
<dbReference type="RefSeq" id="WP_021765636.1">
    <property type="nucleotide sequence ID" value="NZ_JACHVP010000002.1"/>
</dbReference>
<organism evidence="2 3">
    <name type="scientific">Leifsonia aquatica</name>
    <name type="common">Corynebacterium aquaticum</name>
    <dbReference type="NCBI Taxonomy" id="144185"/>
    <lineage>
        <taxon>Bacteria</taxon>
        <taxon>Bacillati</taxon>
        <taxon>Actinomycetota</taxon>
        <taxon>Actinomycetes</taxon>
        <taxon>Micrococcales</taxon>
        <taxon>Microbacteriaceae</taxon>
        <taxon>Leifsonia</taxon>
    </lineage>
</organism>
<dbReference type="Proteomes" id="UP000538196">
    <property type="component" value="Unassembled WGS sequence"/>
</dbReference>
<evidence type="ECO:0000313" key="2">
    <source>
        <dbReference type="EMBL" id="MBB2967497.1"/>
    </source>
</evidence>
<keyword evidence="1" id="KW-1133">Transmembrane helix</keyword>
<dbReference type="AlphaFoldDB" id="A0A7W4UWQ2"/>
<feature type="transmembrane region" description="Helical" evidence="1">
    <location>
        <begin position="7"/>
        <end position="31"/>
    </location>
</feature>
<keyword evidence="3" id="KW-1185">Reference proteome</keyword>
<name>A0A7W4UWQ2_LEIAQ</name>
<reference evidence="2 3" key="1">
    <citation type="submission" date="2020-08" db="EMBL/GenBank/DDBJ databases">
        <title>Sequencing the genomes of 1000 actinobacteria strains.</title>
        <authorList>
            <person name="Klenk H.-P."/>
        </authorList>
    </citation>
    <scope>NUCLEOTIDE SEQUENCE [LARGE SCALE GENOMIC DNA]</scope>
    <source>
        <strain evidence="2 3">DSM 20146</strain>
    </source>
</reference>